<evidence type="ECO:0000313" key="2">
    <source>
        <dbReference type="EMBL" id="MBW0557205.1"/>
    </source>
</evidence>
<keyword evidence="3" id="KW-1185">Reference proteome</keyword>
<proteinExistence type="predicted"/>
<evidence type="ECO:0000256" key="1">
    <source>
        <dbReference type="SAM" id="MobiDB-lite"/>
    </source>
</evidence>
<dbReference type="Proteomes" id="UP000765509">
    <property type="component" value="Unassembled WGS sequence"/>
</dbReference>
<feature type="compositionally biased region" description="Basic residues" evidence="1">
    <location>
        <begin position="34"/>
        <end position="66"/>
    </location>
</feature>
<dbReference type="AlphaFoldDB" id="A0A9Q3J6G8"/>
<protein>
    <submittedName>
        <fullName evidence="2">Uncharacterized protein</fullName>
    </submittedName>
</protein>
<gene>
    <name evidence="2" type="ORF">O181_096920</name>
</gene>
<sequence>MIKYPTHSPITESEMSNCAIITLERESALMHPPLHGHTHTHLPPHGHTHTPPHRRMHMHTPMKPHHTRSIVRWALPVSSAKLQSH</sequence>
<name>A0A9Q3J6G8_9BASI</name>
<accession>A0A9Q3J6G8</accession>
<feature type="region of interest" description="Disordered" evidence="1">
    <location>
        <begin position="31"/>
        <end position="66"/>
    </location>
</feature>
<organism evidence="2 3">
    <name type="scientific">Austropuccinia psidii MF-1</name>
    <dbReference type="NCBI Taxonomy" id="1389203"/>
    <lineage>
        <taxon>Eukaryota</taxon>
        <taxon>Fungi</taxon>
        <taxon>Dikarya</taxon>
        <taxon>Basidiomycota</taxon>
        <taxon>Pucciniomycotina</taxon>
        <taxon>Pucciniomycetes</taxon>
        <taxon>Pucciniales</taxon>
        <taxon>Sphaerophragmiaceae</taxon>
        <taxon>Austropuccinia</taxon>
    </lineage>
</organism>
<evidence type="ECO:0000313" key="3">
    <source>
        <dbReference type="Proteomes" id="UP000765509"/>
    </source>
</evidence>
<reference evidence="2" key="1">
    <citation type="submission" date="2021-03" db="EMBL/GenBank/DDBJ databases">
        <title>Draft genome sequence of rust myrtle Austropuccinia psidii MF-1, a brazilian biotype.</title>
        <authorList>
            <person name="Quecine M.C."/>
            <person name="Pachon D.M.R."/>
            <person name="Bonatelli M.L."/>
            <person name="Correr F.H."/>
            <person name="Franceschini L.M."/>
            <person name="Leite T.F."/>
            <person name="Margarido G.R.A."/>
            <person name="Almeida C.A."/>
            <person name="Ferrarezi J.A."/>
            <person name="Labate C.A."/>
        </authorList>
    </citation>
    <scope>NUCLEOTIDE SEQUENCE</scope>
    <source>
        <strain evidence="2">MF-1</strain>
    </source>
</reference>
<dbReference type="EMBL" id="AVOT02064970">
    <property type="protein sequence ID" value="MBW0557205.1"/>
    <property type="molecule type" value="Genomic_DNA"/>
</dbReference>
<comment type="caution">
    <text evidence="2">The sequence shown here is derived from an EMBL/GenBank/DDBJ whole genome shotgun (WGS) entry which is preliminary data.</text>
</comment>